<evidence type="ECO:0000256" key="2">
    <source>
        <dbReference type="ARBA" id="ARBA00005695"/>
    </source>
</evidence>
<dbReference type="GO" id="GO:1904680">
    <property type="term" value="F:peptide transmembrane transporter activity"/>
    <property type="evidence" value="ECO:0007669"/>
    <property type="project" value="TreeGrafter"/>
</dbReference>
<comment type="similarity">
    <text evidence="2">Belongs to the bacterial solute-binding protein 5 family.</text>
</comment>
<reference evidence="6 7" key="1">
    <citation type="submission" date="2019-04" db="EMBL/GenBank/DDBJ databases">
        <title>Phreatobacter aquaticus sp. nov.</title>
        <authorList>
            <person name="Choi A."/>
        </authorList>
    </citation>
    <scope>NUCLEOTIDE SEQUENCE [LARGE SCALE GENOMIC DNA]</scope>
    <source>
        <strain evidence="6 7">KCTC 52518</strain>
    </source>
</reference>
<comment type="subcellular location">
    <subcellularLocation>
        <location evidence="1">Periplasm</location>
    </subcellularLocation>
</comment>
<dbReference type="PANTHER" id="PTHR30290:SF38">
    <property type="entry name" value="D,D-DIPEPTIDE-BINDING PERIPLASMIC PROTEIN DDPA-RELATED"/>
    <property type="match status" value="1"/>
</dbReference>
<evidence type="ECO:0000256" key="1">
    <source>
        <dbReference type="ARBA" id="ARBA00004418"/>
    </source>
</evidence>
<proteinExistence type="inferred from homology"/>
<dbReference type="GO" id="GO:0030288">
    <property type="term" value="C:outer membrane-bounded periplasmic space"/>
    <property type="evidence" value="ECO:0007669"/>
    <property type="project" value="UniProtKB-ARBA"/>
</dbReference>
<dbReference type="InterPro" id="IPR030678">
    <property type="entry name" value="Peptide/Ni-bd"/>
</dbReference>
<evidence type="ECO:0000256" key="3">
    <source>
        <dbReference type="ARBA" id="ARBA00022729"/>
    </source>
</evidence>
<dbReference type="Gene3D" id="3.10.105.10">
    <property type="entry name" value="Dipeptide-binding Protein, Domain 3"/>
    <property type="match status" value="1"/>
</dbReference>
<dbReference type="Gene3D" id="3.90.76.10">
    <property type="entry name" value="Dipeptide-binding Protein, Domain 1"/>
    <property type="match status" value="1"/>
</dbReference>
<keyword evidence="7" id="KW-1185">Reference proteome</keyword>
<dbReference type="OrthoDB" id="7232729at2"/>
<dbReference type="CDD" id="cd08502">
    <property type="entry name" value="PBP2_NikA_DppA_OppA_like_16"/>
    <property type="match status" value="1"/>
</dbReference>
<feature type="domain" description="Solute-binding protein family 5" evidence="5">
    <location>
        <begin position="77"/>
        <end position="430"/>
    </location>
</feature>
<feature type="chain" id="PRO_5020613134" evidence="4">
    <location>
        <begin position="27"/>
        <end position="530"/>
    </location>
</feature>
<dbReference type="SUPFAM" id="SSF53850">
    <property type="entry name" value="Periplasmic binding protein-like II"/>
    <property type="match status" value="1"/>
</dbReference>
<dbReference type="Proteomes" id="UP000298781">
    <property type="component" value="Chromosome"/>
</dbReference>
<dbReference type="GO" id="GO:0043190">
    <property type="term" value="C:ATP-binding cassette (ABC) transporter complex"/>
    <property type="evidence" value="ECO:0007669"/>
    <property type="project" value="InterPro"/>
</dbReference>
<dbReference type="AlphaFoldDB" id="A0A4D7AR71"/>
<dbReference type="Pfam" id="PF00496">
    <property type="entry name" value="SBP_bac_5"/>
    <property type="match status" value="1"/>
</dbReference>
<evidence type="ECO:0000259" key="5">
    <source>
        <dbReference type="Pfam" id="PF00496"/>
    </source>
</evidence>
<dbReference type="EMBL" id="CP039690">
    <property type="protein sequence ID" value="QCI63834.1"/>
    <property type="molecule type" value="Genomic_DNA"/>
</dbReference>
<accession>A0A4D7AR71</accession>
<sequence>MLTFAKRAFGSTAVAVLLAFTPAAVGAQPAPAPTTTLTAVLEAEIATLDPHFTSAYITRTFGYAVFDTLFAMDSKGEIKPQMVQDYTVSEDRLTWTFNLREGLAWHDGTPVTAADCVASIRRWGPKAALGRLLTAATASIDATGPRTFVIKLKEPFGLVLDALGRPNAPVPFMLPERLARTPGEQRIPEVIGSGPFKFRPDLHRPGDVLVVERNAQYAPRAEPADFLAGGKVPRVGRVAFRTMPDGSTATSALQTGEIDFLQYVPFDLLPMLERNRRVTVVPFDGMQSFQGYFRINSANKPFDDPEIRRVLWRLIDQTSVLNGLGLPDRYMRPGCRSFFMCGTPYETTVGGEMGENPSVEAAREALKRTKYAGEPIIVLQATDIDAPRVSSAVVADLLRRAGFNVELQAMDWGTVLARRAKRDGWHMFGVHASGFDLASPRTHFYVSNNCIDYAGWHCDPRLTELLAAFAKAPTEPERKRLAGEISKVAYEIVPAVMWGQLAQPAAHRNELVNIVPSAIPVFWNVEKRTN</sequence>
<dbReference type="RefSeq" id="WP_136959291.1">
    <property type="nucleotide sequence ID" value="NZ_CP039690.1"/>
</dbReference>
<dbReference type="InterPro" id="IPR039424">
    <property type="entry name" value="SBP_5"/>
</dbReference>
<keyword evidence="3 4" id="KW-0732">Signal</keyword>
<organism evidence="6 7">
    <name type="scientific">Phreatobacter stygius</name>
    <dbReference type="NCBI Taxonomy" id="1940610"/>
    <lineage>
        <taxon>Bacteria</taxon>
        <taxon>Pseudomonadati</taxon>
        <taxon>Pseudomonadota</taxon>
        <taxon>Alphaproteobacteria</taxon>
        <taxon>Hyphomicrobiales</taxon>
        <taxon>Phreatobacteraceae</taxon>
        <taxon>Phreatobacter</taxon>
    </lineage>
</organism>
<feature type="signal peptide" evidence="4">
    <location>
        <begin position="1"/>
        <end position="26"/>
    </location>
</feature>
<dbReference type="PANTHER" id="PTHR30290">
    <property type="entry name" value="PERIPLASMIC BINDING COMPONENT OF ABC TRANSPORTER"/>
    <property type="match status" value="1"/>
</dbReference>
<protein>
    <submittedName>
        <fullName evidence="6">ABC transporter substrate-binding protein</fullName>
    </submittedName>
</protein>
<evidence type="ECO:0000313" key="7">
    <source>
        <dbReference type="Proteomes" id="UP000298781"/>
    </source>
</evidence>
<name>A0A4D7AR71_9HYPH</name>
<gene>
    <name evidence="6" type="ORF">E8M01_05990</name>
</gene>
<dbReference type="PIRSF" id="PIRSF002741">
    <property type="entry name" value="MppA"/>
    <property type="match status" value="1"/>
</dbReference>
<evidence type="ECO:0000256" key="4">
    <source>
        <dbReference type="SAM" id="SignalP"/>
    </source>
</evidence>
<dbReference type="InterPro" id="IPR000914">
    <property type="entry name" value="SBP_5_dom"/>
</dbReference>
<dbReference type="GO" id="GO:0015833">
    <property type="term" value="P:peptide transport"/>
    <property type="evidence" value="ECO:0007669"/>
    <property type="project" value="TreeGrafter"/>
</dbReference>
<evidence type="ECO:0000313" key="6">
    <source>
        <dbReference type="EMBL" id="QCI63834.1"/>
    </source>
</evidence>
<dbReference type="KEGG" id="pstg:E8M01_05990"/>
<dbReference type="Gene3D" id="3.40.190.10">
    <property type="entry name" value="Periplasmic binding protein-like II"/>
    <property type="match status" value="1"/>
</dbReference>